<comment type="caution">
    <text evidence="1">The sequence shown here is derived from an EMBL/GenBank/DDBJ whole genome shotgun (WGS) entry which is preliminary data.</text>
</comment>
<dbReference type="SUPFAM" id="SSF81301">
    <property type="entry name" value="Nucleotidyltransferase"/>
    <property type="match status" value="1"/>
</dbReference>
<evidence type="ECO:0000313" key="2">
    <source>
        <dbReference type="Proteomes" id="UP000244093"/>
    </source>
</evidence>
<evidence type="ECO:0000313" key="1">
    <source>
        <dbReference type="EMBL" id="PUA33586.1"/>
    </source>
</evidence>
<dbReference type="Proteomes" id="UP000244093">
    <property type="component" value="Unassembled WGS sequence"/>
</dbReference>
<reference evidence="1 2" key="1">
    <citation type="journal article" date="2018" name="Syst. Appl. Microbiol.">
        <title>A new symbiotic nanoarchaeote (Candidatus Nanoclepta minutus) and its host (Zestosphaera tikiterensis gen. nov., sp. nov.) from a New Zealand hot spring.</title>
        <authorList>
            <person name="St John E."/>
            <person name="Liu Y."/>
            <person name="Podar M."/>
            <person name="Stott M.B."/>
            <person name="Meneghin J."/>
            <person name="Chen Z."/>
            <person name="Lagutin K."/>
            <person name="Mitchell K."/>
            <person name="Reysenbach A.L."/>
        </authorList>
    </citation>
    <scope>NUCLEOTIDE SEQUENCE [LARGE SCALE GENOMIC DNA]</scope>
    <source>
        <strain evidence="1">NZ3</strain>
    </source>
</reference>
<dbReference type="InterPro" id="IPR043519">
    <property type="entry name" value="NT_sf"/>
</dbReference>
<dbReference type="EMBL" id="NBVN01000002">
    <property type="protein sequence ID" value="PUA33586.1"/>
    <property type="molecule type" value="Genomic_DNA"/>
</dbReference>
<proteinExistence type="predicted"/>
<dbReference type="InterPro" id="IPR018700">
    <property type="entry name" value="DUF2204"/>
</dbReference>
<dbReference type="Gene3D" id="3.30.460.40">
    <property type="match status" value="1"/>
</dbReference>
<protein>
    <recommendedName>
        <fullName evidence="3">Nucleotidyltransferase</fullName>
    </recommendedName>
</protein>
<gene>
    <name evidence="1" type="ORF">B7O98_03980</name>
</gene>
<dbReference type="Pfam" id="PF09970">
    <property type="entry name" value="DUF2204"/>
    <property type="match status" value="1"/>
</dbReference>
<dbReference type="AlphaFoldDB" id="A0A2R7Y7Y6"/>
<sequence length="192" mass="21725">MSRLVYNVSCLGKLLSALKSKGLEGVVIGSTAYTLRQGLKEFEDDVDLFLTSLSPTYDEDRIASIASELGCFLGQTEWGTPQLRCVINECEVTVDLYENMYDFYIPTEILEESEKVRVGGFEIKLIKLEDYLILKAKSGREEDLEELSNISNDVKSGKVKINKNVIIKRLNLFEDYEKDLIVKRLKNAGIPL</sequence>
<accession>A0A2R7Y7Y6</accession>
<organism evidence="1 2">
    <name type="scientific">Zestosphaera tikiterensis</name>
    <dbReference type="NCBI Taxonomy" id="1973259"/>
    <lineage>
        <taxon>Archaea</taxon>
        <taxon>Thermoproteota</taxon>
        <taxon>Thermoprotei</taxon>
        <taxon>Desulfurococcales</taxon>
        <taxon>Desulfurococcaceae</taxon>
        <taxon>Zestosphaera</taxon>
    </lineage>
</organism>
<name>A0A2R7Y7Y6_9CREN</name>
<evidence type="ECO:0008006" key="3">
    <source>
        <dbReference type="Google" id="ProtNLM"/>
    </source>
</evidence>